<dbReference type="Gene3D" id="1.10.1220.10">
    <property type="entry name" value="Met repressor-like"/>
    <property type="match status" value="1"/>
</dbReference>
<accession>A0A1F7RR36</accession>
<dbReference type="GO" id="GO:0006355">
    <property type="term" value="P:regulation of DNA-templated transcription"/>
    <property type="evidence" value="ECO:0007669"/>
    <property type="project" value="InterPro"/>
</dbReference>
<evidence type="ECO:0000313" key="2">
    <source>
        <dbReference type="Proteomes" id="UP000178435"/>
    </source>
</evidence>
<comment type="caution">
    <text evidence="1">The sequence shown here is derived from an EMBL/GenBank/DDBJ whole genome shotgun (WGS) entry which is preliminary data.</text>
</comment>
<evidence type="ECO:0000313" key="1">
    <source>
        <dbReference type="EMBL" id="OGL44016.1"/>
    </source>
</evidence>
<dbReference type="SUPFAM" id="SSF47598">
    <property type="entry name" value="Ribbon-helix-helix"/>
    <property type="match status" value="1"/>
</dbReference>
<protein>
    <submittedName>
        <fullName evidence="1">Uncharacterized protein</fullName>
    </submittedName>
</protein>
<dbReference type="InterPro" id="IPR010985">
    <property type="entry name" value="Ribbon_hlx_hlx"/>
</dbReference>
<dbReference type="CDD" id="cd22231">
    <property type="entry name" value="RHH_NikR_HicB-like"/>
    <property type="match status" value="1"/>
</dbReference>
<gene>
    <name evidence="1" type="ORF">A2149_00110</name>
</gene>
<dbReference type="Proteomes" id="UP000178435">
    <property type="component" value="Unassembled WGS sequence"/>
</dbReference>
<proteinExistence type="predicted"/>
<name>A0A1F7RR36_9BACT</name>
<organism evidence="1 2">
    <name type="scientific">Candidatus Schekmanbacteria bacterium RBG_16_38_11</name>
    <dbReference type="NCBI Taxonomy" id="1817880"/>
    <lineage>
        <taxon>Bacteria</taxon>
        <taxon>Candidatus Schekmaniibacteriota</taxon>
    </lineage>
</organism>
<dbReference type="InterPro" id="IPR013321">
    <property type="entry name" value="Arc_rbn_hlx_hlx"/>
</dbReference>
<sequence>MKTAVSIPDDIFREVEKVAKEHNYSRSEVFAIALREFLEKLKSQNLLDTLNKVYSDTEESSEEKTLRDRSKKYYAKKVLMEPREI</sequence>
<dbReference type="AlphaFoldDB" id="A0A1F7RR36"/>
<dbReference type="EMBL" id="MGDF01000164">
    <property type="protein sequence ID" value="OGL44016.1"/>
    <property type="molecule type" value="Genomic_DNA"/>
</dbReference>
<reference evidence="1 2" key="1">
    <citation type="journal article" date="2016" name="Nat. Commun.">
        <title>Thousands of microbial genomes shed light on interconnected biogeochemical processes in an aquifer system.</title>
        <authorList>
            <person name="Anantharaman K."/>
            <person name="Brown C.T."/>
            <person name="Hug L.A."/>
            <person name="Sharon I."/>
            <person name="Castelle C.J."/>
            <person name="Probst A.J."/>
            <person name="Thomas B.C."/>
            <person name="Singh A."/>
            <person name="Wilkins M.J."/>
            <person name="Karaoz U."/>
            <person name="Brodie E.L."/>
            <person name="Williams K.H."/>
            <person name="Hubbard S.S."/>
            <person name="Banfield J.F."/>
        </authorList>
    </citation>
    <scope>NUCLEOTIDE SEQUENCE [LARGE SCALE GENOMIC DNA]</scope>
</reference>